<dbReference type="EMBL" id="FQZU01000003">
    <property type="protein sequence ID" value="SHJ01274.1"/>
    <property type="molecule type" value="Genomic_DNA"/>
</dbReference>
<dbReference type="GO" id="GO:0005829">
    <property type="term" value="C:cytosol"/>
    <property type="evidence" value="ECO:0007669"/>
    <property type="project" value="TreeGrafter"/>
</dbReference>
<evidence type="ECO:0000256" key="8">
    <source>
        <dbReference type="ARBA" id="ARBA00047386"/>
    </source>
</evidence>
<dbReference type="UniPathway" id="UPA00078">
    <property type="reaction ID" value="UER00161"/>
</dbReference>
<dbReference type="GO" id="GO:0009102">
    <property type="term" value="P:biotin biosynthetic process"/>
    <property type="evidence" value="ECO:0007669"/>
    <property type="project" value="UniProtKB-UniRule"/>
</dbReference>
<dbReference type="Proteomes" id="UP000183994">
    <property type="component" value="Unassembled WGS sequence"/>
</dbReference>
<name>A0A1M6FUB2_9BACT</name>
<dbReference type="InterPro" id="IPR004472">
    <property type="entry name" value="DTB_synth_BioD"/>
</dbReference>
<comment type="catalytic activity">
    <reaction evidence="9">
        <text>(7R,8S)-7,8-diammoniononanoate + CO2 + ATP = (4R,5S)-dethiobiotin + ADP + phosphate + 3 H(+)</text>
        <dbReference type="Rhea" id="RHEA:15805"/>
        <dbReference type="ChEBI" id="CHEBI:15378"/>
        <dbReference type="ChEBI" id="CHEBI:16526"/>
        <dbReference type="ChEBI" id="CHEBI:30616"/>
        <dbReference type="ChEBI" id="CHEBI:43474"/>
        <dbReference type="ChEBI" id="CHEBI:149469"/>
        <dbReference type="ChEBI" id="CHEBI:149473"/>
        <dbReference type="ChEBI" id="CHEBI:456216"/>
        <dbReference type="EC" id="6.3.3.3"/>
    </reaction>
</comment>
<feature type="binding site" evidence="9">
    <location>
        <position position="50"/>
    </location>
    <ligand>
        <name>ATP</name>
        <dbReference type="ChEBI" id="CHEBI:30616"/>
    </ligand>
</feature>
<dbReference type="HAMAP" id="MF_00336">
    <property type="entry name" value="BioD"/>
    <property type="match status" value="1"/>
</dbReference>
<dbReference type="RefSeq" id="WP_073473385.1">
    <property type="nucleotide sequence ID" value="NZ_FQZU01000003.1"/>
</dbReference>
<comment type="caution">
    <text evidence="9">Lacks conserved residue(s) required for the propagation of feature annotation.</text>
</comment>
<dbReference type="PANTHER" id="PTHR43210">
    <property type="entry name" value="DETHIOBIOTIN SYNTHETASE"/>
    <property type="match status" value="1"/>
</dbReference>
<keyword evidence="6 9" id="KW-0067">ATP-binding</keyword>
<feature type="binding site" evidence="9">
    <location>
        <position position="108"/>
    </location>
    <ligand>
        <name>Mg(2+)</name>
        <dbReference type="ChEBI" id="CHEBI:18420"/>
    </ligand>
</feature>
<evidence type="ECO:0000313" key="10">
    <source>
        <dbReference type="EMBL" id="SHJ01274.1"/>
    </source>
</evidence>
<keyword evidence="1 9" id="KW-0963">Cytoplasm</keyword>
<dbReference type="STRING" id="1121393.SAMN02745216_00913"/>
<protein>
    <recommendedName>
        <fullName evidence="9">ATP-dependent dethiobiotin synthetase BioD</fullName>
        <ecNumber evidence="9">6.3.3.3</ecNumber>
    </recommendedName>
    <alternativeName>
        <fullName evidence="9">DTB synthetase</fullName>
        <shortName evidence="9">DTBS</shortName>
    </alternativeName>
    <alternativeName>
        <fullName evidence="9">Dethiobiotin synthase</fullName>
    </alternativeName>
</protein>
<feature type="binding site" evidence="9">
    <location>
        <begin position="18"/>
        <end position="23"/>
    </location>
    <ligand>
        <name>ATP</name>
        <dbReference type="ChEBI" id="CHEBI:30616"/>
    </ligand>
</feature>
<evidence type="ECO:0000256" key="5">
    <source>
        <dbReference type="ARBA" id="ARBA00022756"/>
    </source>
</evidence>
<evidence type="ECO:0000256" key="6">
    <source>
        <dbReference type="ARBA" id="ARBA00022840"/>
    </source>
</evidence>
<feature type="binding site" evidence="9">
    <location>
        <position position="43"/>
    </location>
    <ligand>
        <name>substrate</name>
    </ligand>
</feature>
<dbReference type="AlphaFoldDB" id="A0A1M6FUB2"/>
<keyword evidence="3 9" id="KW-0479">Metal-binding</keyword>
<comment type="catalytic activity">
    <reaction evidence="8">
        <text>(7R,8S)-8-amino-7-(carboxyamino)nonanoate + ATP = (4R,5S)-dethiobiotin + ADP + phosphate + H(+)</text>
        <dbReference type="Rhea" id="RHEA:63684"/>
        <dbReference type="ChEBI" id="CHEBI:15378"/>
        <dbReference type="ChEBI" id="CHEBI:30616"/>
        <dbReference type="ChEBI" id="CHEBI:43474"/>
        <dbReference type="ChEBI" id="CHEBI:149470"/>
        <dbReference type="ChEBI" id="CHEBI:149473"/>
        <dbReference type="ChEBI" id="CHEBI:456216"/>
    </reaction>
</comment>
<comment type="subcellular location">
    <subcellularLocation>
        <location evidence="9">Cytoplasm</location>
    </subcellularLocation>
</comment>
<accession>A0A1M6FUB2</accession>
<feature type="binding site" evidence="9">
    <location>
        <position position="22"/>
    </location>
    <ligand>
        <name>Mg(2+)</name>
        <dbReference type="ChEBI" id="CHEBI:18420"/>
    </ligand>
</feature>
<organism evidence="10 11">
    <name type="scientific">Desulfatibacillum alkenivorans DSM 16219</name>
    <dbReference type="NCBI Taxonomy" id="1121393"/>
    <lineage>
        <taxon>Bacteria</taxon>
        <taxon>Pseudomonadati</taxon>
        <taxon>Thermodesulfobacteriota</taxon>
        <taxon>Desulfobacteria</taxon>
        <taxon>Desulfobacterales</taxon>
        <taxon>Desulfatibacillaceae</taxon>
        <taxon>Desulfatibacillum</taxon>
    </lineage>
</organism>
<feature type="binding site" evidence="9">
    <location>
        <position position="50"/>
    </location>
    <ligand>
        <name>Mg(2+)</name>
        <dbReference type="ChEBI" id="CHEBI:18420"/>
    </ligand>
</feature>
<dbReference type="CDD" id="cd03109">
    <property type="entry name" value="DTBS"/>
    <property type="match status" value="1"/>
</dbReference>
<keyword evidence="2 9" id="KW-0436">Ligase</keyword>
<feature type="binding site" evidence="9">
    <location>
        <begin position="192"/>
        <end position="194"/>
    </location>
    <ligand>
        <name>ATP</name>
        <dbReference type="ChEBI" id="CHEBI:30616"/>
    </ligand>
</feature>
<keyword evidence="11" id="KW-1185">Reference proteome</keyword>
<dbReference type="Gene3D" id="3.40.50.300">
    <property type="entry name" value="P-loop containing nucleotide triphosphate hydrolases"/>
    <property type="match status" value="1"/>
</dbReference>
<evidence type="ECO:0000256" key="9">
    <source>
        <dbReference type="HAMAP-Rule" id="MF_00336"/>
    </source>
</evidence>
<evidence type="ECO:0000256" key="3">
    <source>
        <dbReference type="ARBA" id="ARBA00022723"/>
    </source>
</evidence>
<evidence type="ECO:0000256" key="2">
    <source>
        <dbReference type="ARBA" id="ARBA00022598"/>
    </source>
</evidence>
<keyword evidence="7 9" id="KW-0460">Magnesium</keyword>
<feature type="binding site" evidence="9">
    <location>
        <begin position="108"/>
        <end position="111"/>
    </location>
    <ligand>
        <name>ATP</name>
        <dbReference type="ChEBI" id="CHEBI:30616"/>
    </ligand>
</feature>
<feature type="active site" evidence="9">
    <location>
        <position position="39"/>
    </location>
</feature>
<evidence type="ECO:0000313" key="11">
    <source>
        <dbReference type="Proteomes" id="UP000183994"/>
    </source>
</evidence>
<comment type="subunit">
    <text evidence="9">Homodimer.</text>
</comment>
<comment type="similarity">
    <text evidence="9">Belongs to the dethiobiotin synthetase family.</text>
</comment>
<gene>
    <name evidence="9" type="primary">bioD</name>
    <name evidence="10" type="ORF">SAMN02745216_00913</name>
</gene>
<comment type="pathway">
    <text evidence="9">Cofactor biosynthesis; biotin biosynthesis; biotin from 7,8-diaminononanoate: step 1/2.</text>
</comment>
<dbReference type="Pfam" id="PF13500">
    <property type="entry name" value="AAA_26"/>
    <property type="match status" value="1"/>
</dbReference>
<dbReference type="PANTHER" id="PTHR43210:SF2">
    <property type="entry name" value="ATP-DEPENDENT DETHIOBIOTIN SYNTHETASE BIOD 2"/>
    <property type="match status" value="1"/>
</dbReference>
<keyword evidence="4 9" id="KW-0547">Nucleotide-binding</keyword>
<comment type="cofactor">
    <cofactor evidence="9">
        <name>Mg(2+)</name>
        <dbReference type="ChEBI" id="CHEBI:18420"/>
    </cofactor>
</comment>
<dbReference type="GO" id="GO:0004141">
    <property type="term" value="F:dethiobiotin synthase activity"/>
    <property type="evidence" value="ECO:0007669"/>
    <property type="project" value="UniProtKB-UniRule"/>
</dbReference>
<dbReference type="SUPFAM" id="SSF52540">
    <property type="entry name" value="P-loop containing nucleoside triphosphate hydrolases"/>
    <property type="match status" value="1"/>
</dbReference>
<sequence length="213" mass="23559">MARNNFPDRVFITGTDSGVGKTTVAAILMAGLPNSGYWKPLQSGTEELTDSQWICKVTGLSETRFYPETYRLKAPLPPHASAAMENVTIDLNQFWVPYLGSLERLIVEGVGGVMVPLNESHFMLDLMSRLNYPVILVCKNGRGAINNTLLTLEQLRNQGLNILGVVLNGPSVASNRTAIERYGKVRIMAELPVLEQVNPKTLAQAYEDYFTLE</sequence>
<evidence type="ECO:0000256" key="7">
    <source>
        <dbReference type="ARBA" id="ARBA00022842"/>
    </source>
</evidence>
<dbReference type="InterPro" id="IPR027417">
    <property type="entry name" value="P-loop_NTPase"/>
</dbReference>
<evidence type="ECO:0000256" key="4">
    <source>
        <dbReference type="ARBA" id="ARBA00022741"/>
    </source>
</evidence>
<proteinExistence type="inferred from homology"/>
<evidence type="ECO:0000256" key="1">
    <source>
        <dbReference type="ARBA" id="ARBA00022490"/>
    </source>
</evidence>
<dbReference type="EC" id="6.3.3.3" evidence="9"/>
<dbReference type="GO" id="GO:0005524">
    <property type="term" value="F:ATP binding"/>
    <property type="evidence" value="ECO:0007669"/>
    <property type="project" value="UniProtKB-UniRule"/>
</dbReference>
<dbReference type="NCBIfam" id="TIGR00347">
    <property type="entry name" value="bioD"/>
    <property type="match status" value="1"/>
</dbReference>
<dbReference type="PIRSF" id="PIRSF006755">
    <property type="entry name" value="DTB_synth"/>
    <property type="match status" value="1"/>
</dbReference>
<dbReference type="GO" id="GO:0000287">
    <property type="term" value="F:magnesium ion binding"/>
    <property type="evidence" value="ECO:0007669"/>
    <property type="project" value="UniProtKB-UniRule"/>
</dbReference>
<comment type="function">
    <text evidence="9">Catalyzes a mechanistically unusual reaction, the ATP-dependent insertion of CO2 between the N7 and N8 nitrogen atoms of 7,8-diaminopelargonic acid (DAPA, also called 7,8-diammoniononanoate) to form a ureido ring.</text>
</comment>
<keyword evidence="5 9" id="KW-0093">Biotin biosynthesis</keyword>
<reference evidence="11" key="1">
    <citation type="submission" date="2016-11" db="EMBL/GenBank/DDBJ databases">
        <authorList>
            <person name="Varghese N."/>
            <person name="Submissions S."/>
        </authorList>
    </citation>
    <scope>NUCLEOTIDE SEQUENCE [LARGE SCALE GENOMIC DNA]</scope>
    <source>
        <strain evidence="11">DSM 16219</strain>
    </source>
</reference>